<accession>A0A8S5V924</accession>
<evidence type="ECO:0000313" key="1">
    <source>
        <dbReference type="EMBL" id="DAG03249.1"/>
    </source>
</evidence>
<sequence>MSPEQRAEYLRPYELTNILKEEMINLREETEGINIILKQTNKRILKDKFSALCYGLYYIKKEEDGKRHRRTYKLSGMMFMS</sequence>
<dbReference type="EMBL" id="BK016226">
    <property type="protein sequence ID" value="DAG03249.1"/>
    <property type="molecule type" value="Genomic_DNA"/>
</dbReference>
<reference evidence="1" key="1">
    <citation type="journal article" date="2021" name="Proc. Natl. Acad. Sci. U.S.A.">
        <title>A Catalog of Tens of Thousands of Viruses from Human Metagenomes Reveals Hidden Associations with Chronic Diseases.</title>
        <authorList>
            <person name="Tisza M.J."/>
            <person name="Buck C.B."/>
        </authorList>
    </citation>
    <scope>NUCLEOTIDE SEQUENCE</scope>
    <source>
        <strain evidence="1">Ct2D011</strain>
    </source>
</reference>
<name>A0A8S5V924_9CAUD</name>
<proteinExistence type="predicted"/>
<organism evidence="1">
    <name type="scientific">Siphoviridae sp. ct2D011</name>
    <dbReference type="NCBI Taxonomy" id="2825314"/>
    <lineage>
        <taxon>Viruses</taxon>
        <taxon>Duplodnaviria</taxon>
        <taxon>Heunggongvirae</taxon>
        <taxon>Uroviricota</taxon>
        <taxon>Caudoviricetes</taxon>
    </lineage>
</organism>
<protein>
    <submittedName>
        <fullName evidence="1">Terminase large subunit</fullName>
    </submittedName>
</protein>